<dbReference type="SUPFAM" id="SSF53448">
    <property type="entry name" value="Nucleotide-diphospho-sugar transferases"/>
    <property type="match status" value="1"/>
</dbReference>
<dbReference type="InterPro" id="IPR029044">
    <property type="entry name" value="Nucleotide-diphossugar_trans"/>
</dbReference>
<organism evidence="2 3">
    <name type="scientific">Paenibacillus aestuarii</name>
    <dbReference type="NCBI Taxonomy" id="516965"/>
    <lineage>
        <taxon>Bacteria</taxon>
        <taxon>Bacillati</taxon>
        <taxon>Bacillota</taxon>
        <taxon>Bacilli</taxon>
        <taxon>Bacillales</taxon>
        <taxon>Paenibacillaceae</taxon>
        <taxon>Paenibacillus</taxon>
    </lineage>
</organism>
<comment type="caution">
    <text evidence="2">The sequence shown here is derived from an EMBL/GenBank/DDBJ whole genome shotgun (WGS) entry which is preliminary data.</text>
</comment>
<dbReference type="RefSeq" id="WP_270885089.1">
    <property type="nucleotide sequence ID" value="NZ_JAQFVF010000083.1"/>
</dbReference>
<dbReference type="CDD" id="cd10917">
    <property type="entry name" value="CE4_NodB_like_6s_7s"/>
    <property type="match status" value="1"/>
</dbReference>
<dbReference type="Gene3D" id="3.90.550.10">
    <property type="entry name" value="Spore Coat Polysaccharide Biosynthesis Protein SpsA, Chain A"/>
    <property type="match status" value="1"/>
</dbReference>
<protein>
    <submittedName>
        <fullName evidence="2">Polysaccharide deacetylase family protein</fullName>
    </submittedName>
</protein>
<evidence type="ECO:0000259" key="1">
    <source>
        <dbReference type="PROSITE" id="PS51677"/>
    </source>
</evidence>
<dbReference type="PROSITE" id="PS51677">
    <property type="entry name" value="NODB"/>
    <property type="match status" value="1"/>
</dbReference>
<keyword evidence="3" id="KW-1185">Reference proteome</keyword>
<proteinExistence type="predicted"/>
<feature type="domain" description="NodB homology" evidence="1">
    <location>
        <begin position="251"/>
        <end position="431"/>
    </location>
</feature>
<sequence>MISVICCTKREEFIDNIFENYLKQRVQRKELIIILNHEKMNIEKWREKSRPYKNISVYEMYNHTLGECLNFGVRLSKYDTFAKLDDDDYYSPNYLKNQIHAMRKWNADIVCKKTVYMYFKDKDKFALHLAYDNRNTFLNQPPWGVKGSTLVIKKSVWQIVKFLDVNISEDFEFLKKCKSHNYKIFITNEHDYICLRRSENNHTWKISNQLLLEHSKAKSKSFGPPKRFIASKNKIAVKAGKMFHHLRTPSKHIALTFDDGPDPRHTPLILDLLKQFGAKATFFVVGKQVAKYPELAQRIVAEGHDIGNHTYHHPNLAQLSPSQIYQELLDTEQLIQRTTGKKTRIFRPPYLSKNNQVLQIVNELGYKTIMCSVDTFDYNPVGVNDIMKTVMSACNKGEIVLLHDSGGDRSQTVKAVGIILENLQHIGYQCVSVSELLDIHKKST</sequence>
<accession>A0ABW0KAB7</accession>
<dbReference type="SUPFAM" id="SSF88713">
    <property type="entry name" value="Glycoside hydrolase/deacetylase"/>
    <property type="match status" value="1"/>
</dbReference>
<dbReference type="PANTHER" id="PTHR10587">
    <property type="entry name" value="GLYCOSYL TRANSFERASE-RELATED"/>
    <property type="match status" value="1"/>
</dbReference>
<gene>
    <name evidence="2" type="ORF">ACFPOG_15955</name>
</gene>
<evidence type="ECO:0000313" key="2">
    <source>
        <dbReference type="EMBL" id="MFC5449752.1"/>
    </source>
</evidence>
<dbReference type="Pfam" id="PF01522">
    <property type="entry name" value="Polysacc_deac_1"/>
    <property type="match status" value="1"/>
</dbReference>
<dbReference type="InterPro" id="IPR050248">
    <property type="entry name" value="Polysacc_deacetylase_ArnD"/>
</dbReference>
<evidence type="ECO:0000313" key="3">
    <source>
        <dbReference type="Proteomes" id="UP001596044"/>
    </source>
</evidence>
<name>A0ABW0KAB7_9BACL</name>
<dbReference type="InterPro" id="IPR011330">
    <property type="entry name" value="Glyco_hydro/deAcase_b/a-brl"/>
</dbReference>
<dbReference type="EMBL" id="JBHSMJ010000022">
    <property type="protein sequence ID" value="MFC5449752.1"/>
    <property type="molecule type" value="Genomic_DNA"/>
</dbReference>
<dbReference type="Pfam" id="PF00535">
    <property type="entry name" value="Glycos_transf_2"/>
    <property type="match status" value="1"/>
</dbReference>
<dbReference type="InterPro" id="IPR002509">
    <property type="entry name" value="NODB_dom"/>
</dbReference>
<dbReference type="Gene3D" id="3.20.20.370">
    <property type="entry name" value="Glycoside hydrolase/deacetylase"/>
    <property type="match status" value="1"/>
</dbReference>
<dbReference type="InterPro" id="IPR001173">
    <property type="entry name" value="Glyco_trans_2-like"/>
</dbReference>
<dbReference type="CDD" id="cd00761">
    <property type="entry name" value="Glyco_tranf_GTA_type"/>
    <property type="match status" value="1"/>
</dbReference>
<reference evidence="3" key="1">
    <citation type="journal article" date="2019" name="Int. J. Syst. Evol. Microbiol.">
        <title>The Global Catalogue of Microorganisms (GCM) 10K type strain sequencing project: providing services to taxonomists for standard genome sequencing and annotation.</title>
        <authorList>
            <consortium name="The Broad Institute Genomics Platform"/>
            <consortium name="The Broad Institute Genome Sequencing Center for Infectious Disease"/>
            <person name="Wu L."/>
            <person name="Ma J."/>
        </authorList>
    </citation>
    <scope>NUCLEOTIDE SEQUENCE [LARGE SCALE GENOMIC DNA]</scope>
    <source>
        <strain evidence="3">KACC 11904</strain>
    </source>
</reference>
<dbReference type="Proteomes" id="UP001596044">
    <property type="component" value="Unassembled WGS sequence"/>
</dbReference>